<accession>A0A7R9CX31</accession>
<dbReference type="Gene3D" id="1.10.2080.10">
    <property type="entry name" value="Insect odorant-binding protein A10/Ejaculatory bulb-specific protein 3"/>
    <property type="match status" value="1"/>
</dbReference>
<dbReference type="PANTHER" id="PTHR11257:SF13">
    <property type="entry name" value="GEO07322P1"/>
    <property type="match status" value="1"/>
</dbReference>
<reference evidence="2" key="1">
    <citation type="submission" date="2020-11" db="EMBL/GenBank/DDBJ databases">
        <authorList>
            <person name="Tran Van P."/>
        </authorList>
    </citation>
    <scope>NUCLEOTIDE SEQUENCE</scope>
</reference>
<dbReference type="EMBL" id="OC318761">
    <property type="protein sequence ID" value="CAD7403141.1"/>
    <property type="molecule type" value="Genomic_DNA"/>
</dbReference>
<name>A0A7R9CX31_TIMCR</name>
<keyword evidence="1" id="KW-0472">Membrane</keyword>
<dbReference type="AlphaFoldDB" id="A0A7R9CX31"/>
<organism evidence="2">
    <name type="scientific">Timema cristinae</name>
    <name type="common">Walking stick</name>
    <dbReference type="NCBI Taxonomy" id="61476"/>
    <lineage>
        <taxon>Eukaryota</taxon>
        <taxon>Metazoa</taxon>
        <taxon>Ecdysozoa</taxon>
        <taxon>Arthropoda</taxon>
        <taxon>Hexapoda</taxon>
        <taxon>Insecta</taxon>
        <taxon>Pterygota</taxon>
        <taxon>Neoptera</taxon>
        <taxon>Polyneoptera</taxon>
        <taxon>Phasmatodea</taxon>
        <taxon>Timematodea</taxon>
        <taxon>Timematoidea</taxon>
        <taxon>Timematidae</taxon>
        <taxon>Timema</taxon>
    </lineage>
</organism>
<dbReference type="Pfam" id="PF03392">
    <property type="entry name" value="OS-D"/>
    <property type="match status" value="1"/>
</dbReference>
<feature type="transmembrane region" description="Helical" evidence="1">
    <location>
        <begin position="97"/>
        <end position="119"/>
    </location>
</feature>
<dbReference type="InterPro" id="IPR005055">
    <property type="entry name" value="A10/PebIII"/>
</dbReference>
<evidence type="ECO:0000256" key="1">
    <source>
        <dbReference type="SAM" id="Phobius"/>
    </source>
</evidence>
<dbReference type="PANTHER" id="PTHR11257">
    <property type="entry name" value="CHEMOSENSORY PROTEIN-RELATED"/>
    <property type="match status" value="1"/>
</dbReference>
<proteinExistence type="predicted"/>
<evidence type="ECO:0000313" key="2">
    <source>
        <dbReference type="EMBL" id="CAD7403141.1"/>
    </source>
</evidence>
<dbReference type="SUPFAM" id="SSF100910">
    <property type="entry name" value="Chemosensory protein Csp2"/>
    <property type="match status" value="1"/>
</dbReference>
<gene>
    <name evidence="2" type="ORF">TCEB3V08_LOCUS6838</name>
</gene>
<keyword evidence="1" id="KW-0812">Transmembrane</keyword>
<keyword evidence="1" id="KW-1133">Transmembrane helix</keyword>
<sequence length="187" mass="21173">MVGEKLVVASQTTKESFRTNKNRWITGTLDGAIYQTGNIPPILRDDVTKSLVKSRDCHAKDSLSLVGFLSTGRGIRRLEEEFTLLVKTWNIRIMKSVFCKTAMVLVAVIVMVMTVPTWARDERYTSKYDDMDVDHILKSDRLTDSYVHCLMDQGPCTPEGKVMKSKCLLSSTSIEVSSVTREKYFYG</sequence>
<dbReference type="InterPro" id="IPR036682">
    <property type="entry name" value="OS_D_A10/PebIII_sf"/>
</dbReference>
<protein>
    <submittedName>
        <fullName evidence="2">Uncharacterized protein</fullName>
    </submittedName>
</protein>